<feature type="transmembrane region" description="Helical" evidence="6">
    <location>
        <begin position="189"/>
        <end position="209"/>
    </location>
</feature>
<evidence type="ECO:0000256" key="6">
    <source>
        <dbReference type="RuleBase" id="RU363077"/>
    </source>
</evidence>
<feature type="transmembrane region" description="Helical" evidence="6">
    <location>
        <begin position="285"/>
        <end position="305"/>
    </location>
</feature>
<feature type="transmembrane region" description="Helical" evidence="6">
    <location>
        <begin position="98"/>
        <end position="117"/>
    </location>
</feature>
<evidence type="ECO:0000256" key="4">
    <source>
        <dbReference type="ARBA" id="ARBA00022989"/>
    </source>
</evidence>
<dbReference type="EMBL" id="GHES01016084">
    <property type="protein sequence ID" value="MPA46643.1"/>
    <property type="molecule type" value="Transcribed_RNA"/>
</dbReference>
<dbReference type="Pfam" id="PF00892">
    <property type="entry name" value="EamA"/>
    <property type="match status" value="2"/>
</dbReference>
<dbReference type="GO" id="GO:0016020">
    <property type="term" value="C:membrane"/>
    <property type="evidence" value="ECO:0007669"/>
    <property type="project" value="UniProtKB-SubCell"/>
</dbReference>
<feature type="transmembrane region" description="Helical" evidence="6">
    <location>
        <begin position="221"/>
        <end position="240"/>
    </location>
</feature>
<protein>
    <recommendedName>
        <fullName evidence="6">WAT1-related protein</fullName>
    </recommendedName>
</protein>
<evidence type="ECO:0000256" key="2">
    <source>
        <dbReference type="ARBA" id="ARBA00007635"/>
    </source>
</evidence>
<feature type="domain" description="EamA" evidence="7">
    <location>
        <begin position="22"/>
        <end position="148"/>
    </location>
</feature>
<accession>A0A5B6ZV73</accession>
<evidence type="ECO:0000313" key="8">
    <source>
        <dbReference type="EMBL" id="MPA46643.1"/>
    </source>
</evidence>
<feature type="transmembrane region" description="Helical" evidence="6">
    <location>
        <begin position="35"/>
        <end position="56"/>
    </location>
</feature>
<keyword evidence="3 6" id="KW-0812">Transmembrane</keyword>
<organism evidence="8">
    <name type="scientific">Davidia involucrata</name>
    <name type="common">Dove tree</name>
    <dbReference type="NCBI Taxonomy" id="16924"/>
    <lineage>
        <taxon>Eukaryota</taxon>
        <taxon>Viridiplantae</taxon>
        <taxon>Streptophyta</taxon>
        <taxon>Embryophyta</taxon>
        <taxon>Tracheophyta</taxon>
        <taxon>Spermatophyta</taxon>
        <taxon>Magnoliopsida</taxon>
        <taxon>eudicotyledons</taxon>
        <taxon>Gunneridae</taxon>
        <taxon>Pentapetalae</taxon>
        <taxon>asterids</taxon>
        <taxon>Cornales</taxon>
        <taxon>Nyssaceae</taxon>
        <taxon>Davidia</taxon>
    </lineage>
</organism>
<gene>
    <name evidence="8" type="ORF">Din_016084</name>
</gene>
<feature type="domain" description="EamA" evidence="7">
    <location>
        <begin position="192"/>
        <end position="328"/>
    </location>
</feature>
<evidence type="ECO:0000259" key="7">
    <source>
        <dbReference type="Pfam" id="PF00892"/>
    </source>
</evidence>
<comment type="similarity">
    <text evidence="2 6">Belongs to the drug/metabolite transporter (DMT) superfamily. Plant drug/metabolite exporter (P-DME) (TC 2.A.7.4) family.</text>
</comment>
<dbReference type="InterPro" id="IPR000620">
    <property type="entry name" value="EamA_dom"/>
</dbReference>
<dbReference type="SUPFAM" id="SSF103481">
    <property type="entry name" value="Multidrug resistance efflux transporter EmrE"/>
    <property type="match status" value="2"/>
</dbReference>
<evidence type="ECO:0000256" key="5">
    <source>
        <dbReference type="ARBA" id="ARBA00023136"/>
    </source>
</evidence>
<feature type="transmembrane region" description="Helical" evidence="6">
    <location>
        <begin position="260"/>
        <end position="278"/>
    </location>
</feature>
<name>A0A5B6ZV73_DAVIN</name>
<dbReference type="PANTHER" id="PTHR31218">
    <property type="entry name" value="WAT1-RELATED PROTEIN"/>
    <property type="match status" value="1"/>
</dbReference>
<feature type="transmembrane region" description="Helical" evidence="6">
    <location>
        <begin position="68"/>
        <end position="92"/>
    </location>
</feature>
<feature type="transmembrane region" description="Helical" evidence="6">
    <location>
        <begin position="138"/>
        <end position="160"/>
    </location>
</feature>
<dbReference type="InterPro" id="IPR037185">
    <property type="entry name" value="EmrE-like"/>
</dbReference>
<proteinExistence type="inferred from homology"/>
<keyword evidence="4 6" id="KW-1133">Transmembrane helix</keyword>
<reference evidence="8" key="1">
    <citation type="submission" date="2019-08" db="EMBL/GenBank/DDBJ databases">
        <title>Reference gene set and small RNA set construction with multiple tissues from Davidia involucrata Baill.</title>
        <authorList>
            <person name="Yang H."/>
            <person name="Zhou C."/>
            <person name="Li G."/>
            <person name="Wang J."/>
            <person name="Gao P."/>
            <person name="Wang M."/>
            <person name="Wang R."/>
            <person name="Zhao Y."/>
        </authorList>
    </citation>
    <scope>NUCLEOTIDE SEQUENCE</scope>
    <source>
        <tissue evidence="8">Mixed with DoveR01_LX</tissue>
    </source>
</reference>
<sequence>MWDSGIIAVLMGTESLEVGLNTLSKAAMRRGMSNFVFVFYQNALAILFLAPLTFIYHRITSPPPRLTFSILCRIVLLGLIGGWLQMFMFIGIGYSSPTLASAMTNITPAYTFILAGITRMEKINLKDKSSQAKSIGTIVSIIGAFTVTFYKGPAIFFAPLHSTSPNMLLQSSPQNLVIGGFLQSPGWNWVIGGSLLAAASFLLAVLFIVQTWIMKDYPAEMMIALISCIFVTIQAGIVALNVERDPNAWKLRPDIELLTIAYSAIFLISFRNIVYSWALHKKGPVFVTMFKPLGMIIAIVMGVVFLRDALYLGSVIGAAIIALGFYSVMWGKAAQEKIVEDSAVCGFDSSTDKLPLLQNRSVEV</sequence>
<evidence type="ECO:0000256" key="1">
    <source>
        <dbReference type="ARBA" id="ARBA00004141"/>
    </source>
</evidence>
<keyword evidence="5 6" id="KW-0472">Membrane</keyword>
<dbReference type="GO" id="GO:0022857">
    <property type="term" value="F:transmembrane transporter activity"/>
    <property type="evidence" value="ECO:0007669"/>
    <property type="project" value="InterPro"/>
</dbReference>
<dbReference type="AlphaFoldDB" id="A0A5B6ZV73"/>
<evidence type="ECO:0000256" key="3">
    <source>
        <dbReference type="ARBA" id="ARBA00022692"/>
    </source>
</evidence>
<comment type="subcellular location">
    <subcellularLocation>
        <location evidence="1 6">Membrane</location>
        <topology evidence="1 6">Multi-pass membrane protein</topology>
    </subcellularLocation>
</comment>
<dbReference type="InterPro" id="IPR030184">
    <property type="entry name" value="WAT1-related"/>
</dbReference>
<feature type="transmembrane region" description="Helical" evidence="6">
    <location>
        <begin position="311"/>
        <end position="329"/>
    </location>
</feature>